<feature type="compositionally biased region" description="Polar residues" evidence="2">
    <location>
        <begin position="520"/>
        <end position="537"/>
    </location>
</feature>
<dbReference type="Proteomes" id="UP000613177">
    <property type="component" value="Unassembled WGS sequence"/>
</dbReference>
<keyword evidence="1" id="KW-0175">Coiled coil</keyword>
<dbReference type="AlphaFoldDB" id="A0A8H7SJS6"/>
<feature type="compositionally biased region" description="Basic residues" evidence="2">
    <location>
        <begin position="721"/>
        <end position="737"/>
    </location>
</feature>
<sequence length="755" mass="85023">MDTSVPKQPETSLMDDIMNELDSVKYLQKNNSIYQNPTIVTTKTNNGNNKKASQNKVPGPLLSFDLPQPTTPSSGNGLVGVAISPASVASEQEQKTASRNMQQQRPRPLNNFSNNNDPNMQRDKTILHSDNTDSYFSDTDNEPIIARSAMRQSIGGITTSAELLSMMNERKSITTPPTTISATTHIKTAPLGSTLATNGNTATNLMDRMKERHRQEVRRSLNNSPFLDNQTSPSRKSLSSPSMPLIFATTTTNNNNSNIDEPPMSNNSGILASSSARPVGKPLVQSQSFTSHIKSPVAPGTKRASGHLVRSASAANDIYGNAGVSYGTIPIQTASPRNSLPPPVSRSSYLQTGAIQSNTSLPFQLQEEFCSNEEINIPVKSPLNRSMSVYSSFPPQTLLQQQFQHQRQQINMQQKIQQQQQQQQLQHQIQQQIEQQQIQQQLEQQRIQHQIEQKQLQLQEQQRVQQYQLQQLKIQQQQQQYINQVISESPLKVIPRDNPAKVTVMETEKPTKKTPLYERSCSSTSYSLKDDTNASQMISPITPPPELPSPLTLAPEEEKNEQEHLLSNSSTSTLAEQLSPPLPPQHAIKDTVIRLPAKLKRELQSMQLRRSPYSLPDLTTFSNCTDTQEEQDNLINWSTIQLFSTGQTEPKTEIEPQYMYDTRVDYCNQNIMPSIIIKCCSPSENRCSRSKHTCSKRHHRSSCSHIKNSSSAYSIEPESRCHHKRHHHNKHHRHTCHKRDSYSRYTINEDEAIQV</sequence>
<feature type="coiled-coil region" evidence="1">
    <location>
        <begin position="415"/>
        <end position="464"/>
    </location>
</feature>
<comment type="caution">
    <text evidence="3">The sequence shown here is derived from an EMBL/GenBank/DDBJ whole genome shotgun (WGS) entry which is preliminary data.</text>
</comment>
<feature type="compositionally biased region" description="Polar residues" evidence="2">
    <location>
        <begin position="87"/>
        <end position="105"/>
    </location>
</feature>
<dbReference type="GO" id="GO:0005654">
    <property type="term" value="C:nucleoplasm"/>
    <property type="evidence" value="ECO:0007669"/>
    <property type="project" value="TreeGrafter"/>
</dbReference>
<protein>
    <submittedName>
        <fullName evidence="3">Uncharacterized protein</fullName>
    </submittedName>
</protein>
<keyword evidence="4" id="KW-1185">Reference proteome</keyword>
<dbReference type="EMBL" id="JAEPRE010000264">
    <property type="protein sequence ID" value="KAG2229546.1"/>
    <property type="molecule type" value="Genomic_DNA"/>
</dbReference>
<evidence type="ECO:0000256" key="2">
    <source>
        <dbReference type="SAM" id="MobiDB-lite"/>
    </source>
</evidence>
<organism evidence="3 4">
    <name type="scientific">Thamnidium elegans</name>
    <dbReference type="NCBI Taxonomy" id="101142"/>
    <lineage>
        <taxon>Eukaryota</taxon>
        <taxon>Fungi</taxon>
        <taxon>Fungi incertae sedis</taxon>
        <taxon>Mucoromycota</taxon>
        <taxon>Mucoromycotina</taxon>
        <taxon>Mucoromycetes</taxon>
        <taxon>Mucorales</taxon>
        <taxon>Mucorineae</taxon>
        <taxon>Mucoraceae</taxon>
        <taxon>Thamnidium</taxon>
    </lineage>
</organism>
<feature type="compositionally biased region" description="Polar residues" evidence="2">
    <location>
        <begin position="220"/>
        <end position="231"/>
    </location>
</feature>
<feature type="region of interest" description="Disordered" evidence="2">
    <location>
        <begin position="714"/>
        <end position="739"/>
    </location>
</feature>
<accession>A0A8H7SJS6</accession>
<feature type="compositionally biased region" description="Low complexity" evidence="2">
    <location>
        <begin position="232"/>
        <end position="242"/>
    </location>
</feature>
<evidence type="ECO:0000313" key="3">
    <source>
        <dbReference type="EMBL" id="KAG2229546.1"/>
    </source>
</evidence>
<feature type="region of interest" description="Disordered" evidence="2">
    <location>
        <begin position="212"/>
        <end position="242"/>
    </location>
</feature>
<evidence type="ECO:0000256" key="1">
    <source>
        <dbReference type="SAM" id="Coils"/>
    </source>
</evidence>
<dbReference type="PANTHER" id="PTHR16148">
    <property type="entry name" value="NF-KAPPA-B-REPRESSING FACTOR-RELATED"/>
    <property type="match status" value="1"/>
</dbReference>
<dbReference type="GO" id="GO:0005730">
    <property type="term" value="C:nucleolus"/>
    <property type="evidence" value="ECO:0007669"/>
    <property type="project" value="TreeGrafter"/>
</dbReference>
<name>A0A8H7SJS6_9FUNG</name>
<feature type="region of interest" description="Disordered" evidence="2">
    <location>
        <begin position="38"/>
        <end position="138"/>
    </location>
</feature>
<evidence type="ECO:0000313" key="4">
    <source>
        <dbReference type="Proteomes" id="UP000613177"/>
    </source>
</evidence>
<feature type="compositionally biased region" description="Low complexity" evidence="2">
    <location>
        <begin position="110"/>
        <end position="119"/>
    </location>
</feature>
<feature type="compositionally biased region" description="Basic and acidic residues" evidence="2">
    <location>
        <begin position="120"/>
        <end position="131"/>
    </location>
</feature>
<gene>
    <name evidence="3" type="ORF">INT48_007318</name>
</gene>
<feature type="compositionally biased region" description="Polar residues" evidence="2">
    <location>
        <begin position="565"/>
        <end position="576"/>
    </location>
</feature>
<proteinExistence type="predicted"/>
<feature type="region of interest" description="Disordered" evidence="2">
    <location>
        <begin position="506"/>
        <end position="586"/>
    </location>
</feature>
<dbReference type="PANTHER" id="PTHR16148:SF14">
    <property type="entry name" value="MYND-TYPE DOMAIN-CONTAINING PROTEIN"/>
    <property type="match status" value="1"/>
</dbReference>
<reference evidence="3" key="1">
    <citation type="submission" date="2021-01" db="EMBL/GenBank/DDBJ databases">
        <title>Metabolic potential, ecology and presence of endohyphal bacteria is reflected in genomic diversity of Mucoromycotina.</title>
        <authorList>
            <person name="Muszewska A."/>
            <person name="Okrasinska A."/>
            <person name="Steczkiewicz K."/>
            <person name="Drgas O."/>
            <person name="Orlowska M."/>
            <person name="Perlinska-Lenart U."/>
            <person name="Aleksandrzak-Piekarczyk T."/>
            <person name="Szatraj K."/>
            <person name="Zielenkiewicz U."/>
            <person name="Pilsyk S."/>
            <person name="Malc E."/>
            <person name="Mieczkowski P."/>
            <person name="Kruszewska J.S."/>
            <person name="Biernat P."/>
            <person name="Pawlowska J."/>
        </authorList>
    </citation>
    <scope>NUCLEOTIDE SEQUENCE</scope>
    <source>
        <strain evidence="3">WA0000018081</strain>
    </source>
</reference>
<feature type="compositionally biased region" description="Low complexity" evidence="2">
    <location>
        <begin position="41"/>
        <end position="51"/>
    </location>
</feature>